<evidence type="ECO:0000256" key="1">
    <source>
        <dbReference type="SAM" id="Coils"/>
    </source>
</evidence>
<proteinExistence type="predicted"/>
<evidence type="ECO:0000313" key="3">
    <source>
        <dbReference type="EMBL" id="KAG5165681.1"/>
    </source>
</evidence>
<keyword evidence="1" id="KW-0175">Coiled coil</keyword>
<protein>
    <submittedName>
        <fullName evidence="3">Uncharacterized protein</fullName>
    </submittedName>
</protein>
<comment type="caution">
    <text evidence="3">The sequence shown here is derived from an EMBL/GenBank/DDBJ whole genome shotgun (WGS) entry which is preliminary data.</text>
</comment>
<dbReference type="AlphaFoldDB" id="A0A8H8CHH4"/>
<feature type="compositionally biased region" description="Low complexity" evidence="2">
    <location>
        <begin position="218"/>
        <end position="235"/>
    </location>
</feature>
<feature type="region of interest" description="Disordered" evidence="2">
    <location>
        <begin position="195"/>
        <end position="299"/>
    </location>
</feature>
<accession>A0A8H8CHH4</accession>
<dbReference type="OrthoDB" id="3182376at2759"/>
<dbReference type="EMBL" id="JAFIQS010000009">
    <property type="protein sequence ID" value="KAG5165681.1"/>
    <property type="molecule type" value="Genomic_DNA"/>
</dbReference>
<sequence>MPGIGLYFRFEDNPRRAIDLLDWLDGHPEERDVIFDVTVPIRGETLTLGACYARAALHLYSTDDDDGTIPQRLQAHGIHGNLEDALAHLKKQLVRNVPDIDKRLNKIFMPFSMQVKYHIHERWKKTYQTVNKEIMESKPEIKLDSILRLDDIEFKPRGTWKVGEIPAETEFLPPEYLWDRLHKYWRNNPTFNQYLRGNLKRSGGRRRRRTTSAPSHGMSTNSDEMSPSSSDSEASGFEGETGGQPSQHRRRIKKSHTPHVSVKRRNSHSVSEISTSSSRTTRSKTRHESYKHGHCSAPGKQSDYRMLELKIKLKQLENEGQEKQAAAELQRLKLQADMEERRRKHEVRMQLLGAEMFKAA</sequence>
<gene>
    <name evidence="3" type="ORF">JR316_009264</name>
</gene>
<feature type="compositionally biased region" description="Low complexity" evidence="2">
    <location>
        <begin position="268"/>
        <end position="280"/>
    </location>
</feature>
<organism evidence="3">
    <name type="scientific">Psilocybe cubensis</name>
    <name type="common">Psychedelic mushroom</name>
    <name type="synonym">Stropharia cubensis</name>
    <dbReference type="NCBI Taxonomy" id="181762"/>
    <lineage>
        <taxon>Eukaryota</taxon>
        <taxon>Fungi</taxon>
        <taxon>Dikarya</taxon>
        <taxon>Basidiomycota</taxon>
        <taxon>Agaricomycotina</taxon>
        <taxon>Agaricomycetes</taxon>
        <taxon>Agaricomycetidae</taxon>
        <taxon>Agaricales</taxon>
        <taxon>Agaricineae</taxon>
        <taxon>Strophariaceae</taxon>
        <taxon>Psilocybe</taxon>
    </lineage>
</organism>
<name>A0A8H8CHH4_PSICU</name>
<feature type="compositionally biased region" description="Basic residues" evidence="2">
    <location>
        <begin position="247"/>
        <end position="267"/>
    </location>
</feature>
<evidence type="ECO:0000256" key="2">
    <source>
        <dbReference type="SAM" id="MobiDB-lite"/>
    </source>
</evidence>
<feature type="coiled-coil region" evidence="1">
    <location>
        <begin position="304"/>
        <end position="342"/>
    </location>
</feature>
<reference evidence="3" key="1">
    <citation type="submission" date="2021-02" db="EMBL/GenBank/DDBJ databases">
        <title>Psilocybe cubensis genome.</title>
        <authorList>
            <person name="Mckernan K.J."/>
            <person name="Crawford S."/>
            <person name="Trippe A."/>
            <person name="Kane L.T."/>
            <person name="Mclaughlin S."/>
        </authorList>
    </citation>
    <scope>NUCLEOTIDE SEQUENCE [LARGE SCALE GENOMIC DNA]</scope>
    <source>
        <strain evidence="3">MGC-MH-2018</strain>
    </source>
</reference>
<feature type="compositionally biased region" description="Basic residues" evidence="2">
    <location>
        <begin position="198"/>
        <end position="210"/>
    </location>
</feature>